<accession>A0AAW6TVA4</accession>
<keyword evidence="2" id="KW-0808">Transferase</keyword>
<comment type="caution">
    <text evidence="2">The sequence shown here is derived from an EMBL/GenBank/DDBJ whole genome shotgun (WGS) entry which is preliminary data.</text>
</comment>
<feature type="domain" description="Glycosyltransferase 2-like" evidence="1">
    <location>
        <begin position="4"/>
        <end position="154"/>
    </location>
</feature>
<gene>
    <name evidence="2" type="ORF">QJ522_03920</name>
</gene>
<evidence type="ECO:0000313" key="2">
    <source>
        <dbReference type="EMBL" id="MDI6448184.1"/>
    </source>
</evidence>
<dbReference type="AlphaFoldDB" id="A0AAW6TVA4"/>
<dbReference type="RefSeq" id="WP_349243593.1">
    <property type="nucleotide sequence ID" value="NZ_JASCXX010000003.1"/>
</dbReference>
<dbReference type="EC" id="2.4.-.-" evidence="2"/>
<keyword evidence="2" id="KW-0328">Glycosyltransferase</keyword>
<dbReference type="GO" id="GO:0016757">
    <property type="term" value="F:glycosyltransferase activity"/>
    <property type="evidence" value="ECO:0007669"/>
    <property type="project" value="UniProtKB-KW"/>
</dbReference>
<keyword evidence="3" id="KW-1185">Reference proteome</keyword>
<reference evidence="2" key="1">
    <citation type="submission" date="2023-05" db="EMBL/GenBank/DDBJ databases">
        <title>Anaerotaeda fermentans gen. nov., sp. nov., a novel anaerobic planctomycete of the new family within the order Sedimentisphaerales isolated from Taman Peninsula, Russia.</title>
        <authorList>
            <person name="Khomyakova M.A."/>
            <person name="Merkel A.Y."/>
            <person name="Slobodkin A.I."/>
        </authorList>
    </citation>
    <scope>NUCLEOTIDE SEQUENCE</scope>
    <source>
        <strain evidence="2">M17dextr</strain>
    </source>
</reference>
<dbReference type="Gene3D" id="3.90.550.10">
    <property type="entry name" value="Spore Coat Polysaccharide Biosynthesis Protein SpsA, Chain A"/>
    <property type="match status" value="1"/>
</dbReference>
<dbReference type="InterPro" id="IPR001173">
    <property type="entry name" value="Glyco_trans_2-like"/>
</dbReference>
<name>A0AAW6TVA4_9BACT</name>
<evidence type="ECO:0000259" key="1">
    <source>
        <dbReference type="Pfam" id="PF00535"/>
    </source>
</evidence>
<dbReference type="PANTHER" id="PTHR43685:SF2">
    <property type="entry name" value="GLYCOSYLTRANSFERASE 2-LIKE DOMAIN-CONTAINING PROTEIN"/>
    <property type="match status" value="1"/>
</dbReference>
<protein>
    <submittedName>
        <fullName evidence="2">Glycosyltransferase family 2 protein</fullName>
        <ecNumber evidence="2">2.4.-.-</ecNumber>
    </submittedName>
</protein>
<dbReference type="CDD" id="cd06433">
    <property type="entry name" value="GT_2_WfgS_like"/>
    <property type="match status" value="1"/>
</dbReference>
<evidence type="ECO:0000313" key="3">
    <source>
        <dbReference type="Proteomes" id="UP001431776"/>
    </source>
</evidence>
<dbReference type="Proteomes" id="UP001431776">
    <property type="component" value="Unassembled WGS sequence"/>
</dbReference>
<dbReference type="InterPro" id="IPR029044">
    <property type="entry name" value="Nucleotide-diphossugar_trans"/>
</dbReference>
<organism evidence="2 3">
    <name type="scientific">Anaerobaca lacustris</name>
    <dbReference type="NCBI Taxonomy" id="3044600"/>
    <lineage>
        <taxon>Bacteria</taxon>
        <taxon>Pseudomonadati</taxon>
        <taxon>Planctomycetota</taxon>
        <taxon>Phycisphaerae</taxon>
        <taxon>Sedimentisphaerales</taxon>
        <taxon>Anaerobacaceae</taxon>
        <taxon>Anaerobaca</taxon>
    </lineage>
</organism>
<dbReference type="InterPro" id="IPR050834">
    <property type="entry name" value="Glycosyltransf_2"/>
</dbReference>
<sequence>MQVSIVTVCYNSADTLGDTVQSVFGQGGANAEHVIVDGGSTDGTAELVGGYNGQIAKFISEPDEGIYDAMNKGLRMAAGEIVGCLNADDVYADNSVLSDVAEAIESQELDAVYGDLLYVRRDDGDKVVRYWKAGPYLPGAFRVGWVPPHPTFFCRRELFEQFGYYGAHYRIAGDFELMLRLMEKNRIRTGYIQRPLVRMRVGGRANTLRGMLRGNREILHAFAANGLRPSAGFFLRKPLAKLGQLARRPREREVLGSGGRLG</sequence>
<dbReference type="SUPFAM" id="SSF53448">
    <property type="entry name" value="Nucleotide-diphospho-sugar transferases"/>
    <property type="match status" value="1"/>
</dbReference>
<dbReference type="Pfam" id="PF00535">
    <property type="entry name" value="Glycos_transf_2"/>
    <property type="match status" value="1"/>
</dbReference>
<dbReference type="PANTHER" id="PTHR43685">
    <property type="entry name" value="GLYCOSYLTRANSFERASE"/>
    <property type="match status" value="1"/>
</dbReference>
<proteinExistence type="predicted"/>
<dbReference type="EMBL" id="JASCXX010000003">
    <property type="protein sequence ID" value="MDI6448184.1"/>
    <property type="molecule type" value="Genomic_DNA"/>
</dbReference>